<evidence type="ECO:0000259" key="6">
    <source>
        <dbReference type="Pfam" id="PF02931"/>
    </source>
</evidence>
<dbReference type="PRINTS" id="PR00252">
    <property type="entry name" value="NRIONCHANNEL"/>
</dbReference>
<keyword evidence="5" id="KW-0406">Ion transport</keyword>
<evidence type="ECO:0000256" key="4">
    <source>
        <dbReference type="ARBA" id="ARBA00023136"/>
    </source>
</evidence>
<dbReference type="InterPro" id="IPR036719">
    <property type="entry name" value="Neuro-gated_channel_TM_sf"/>
</dbReference>
<dbReference type="CDD" id="cd18989">
    <property type="entry name" value="LGIC_ECD_cation"/>
    <property type="match status" value="1"/>
</dbReference>
<proteinExistence type="inferred from homology"/>
<dbReference type="SUPFAM" id="SSF63712">
    <property type="entry name" value="Nicotinic receptor ligand binding domain-like"/>
    <property type="match status" value="1"/>
</dbReference>
<dbReference type="PANTHER" id="PTHR18945">
    <property type="entry name" value="NEUROTRANSMITTER GATED ION CHANNEL"/>
    <property type="match status" value="1"/>
</dbReference>
<evidence type="ECO:0000313" key="8">
    <source>
        <dbReference type="WBParaSite" id="PSAMB.scaffold4961size13038.g25572.t1"/>
    </source>
</evidence>
<keyword evidence="2 5" id="KW-0812">Transmembrane</keyword>
<dbReference type="GO" id="GO:0016020">
    <property type="term" value="C:membrane"/>
    <property type="evidence" value="ECO:0007669"/>
    <property type="project" value="UniProtKB-SubCell"/>
</dbReference>
<evidence type="ECO:0000256" key="5">
    <source>
        <dbReference type="RuleBase" id="RU000687"/>
    </source>
</evidence>
<name>A0A914WRA2_9BILA</name>
<feature type="transmembrane region" description="Helical" evidence="5">
    <location>
        <begin position="259"/>
        <end position="277"/>
    </location>
</feature>
<keyword evidence="5" id="KW-0813">Transport</keyword>
<dbReference type="PROSITE" id="PS00236">
    <property type="entry name" value="NEUROTR_ION_CHANNEL"/>
    <property type="match status" value="1"/>
</dbReference>
<sequence length="303" mass="34405">MAWLPKYRQLPLFWNTFVILTVSSVFANQFDVYKAILADYDKNVLPDRNFSGPVIVSVELITFELLNMTWKDENLRWNESEFGGTSFLLISSNLLWKPDIVVNSGLGVDYLTPEEQRSVSVHNNGTVHSMTLCVIINECRLSIEDFPYDIQTCYINLGSWMHPTDLIKLVIGKRRQNATINDYFFRGNGEWSLVSFDKELELFGLDEHKYDEVMYTVKLRRQSIYYICVLLIPTFVTATICLFGLFVPAMNTGERVEKVNMGIATLLSLAIILGIVAGEMPKSTTLPLLGIINIFLASISAQS</sequence>
<keyword evidence="5" id="KW-0407">Ion channel</keyword>
<dbReference type="GO" id="GO:0004888">
    <property type="term" value="F:transmembrane signaling receptor activity"/>
    <property type="evidence" value="ECO:0007669"/>
    <property type="project" value="InterPro"/>
</dbReference>
<dbReference type="InterPro" id="IPR006202">
    <property type="entry name" value="Neur_chan_lig-bd"/>
</dbReference>
<keyword evidence="3 5" id="KW-1133">Transmembrane helix</keyword>
<comment type="similarity">
    <text evidence="5">Belongs to the ligand-gated ion channel (TC 1.A.9) family.</text>
</comment>
<protein>
    <submittedName>
        <fullName evidence="8">Neurotransmitter-gated ion-channel ligand-binding domain-containing protein</fullName>
    </submittedName>
</protein>
<dbReference type="InterPro" id="IPR038050">
    <property type="entry name" value="Neuro_actylchol_rec"/>
</dbReference>
<dbReference type="AlphaFoldDB" id="A0A914WRA2"/>
<dbReference type="Gene3D" id="1.20.58.390">
    <property type="entry name" value="Neurotransmitter-gated ion-channel transmembrane domain"/>
    <property type="match status" value="1"/>
</dbReference>
<feature type="transmembrane region" description="Helical" evidence="5">
    <location>
        <begin position="12"/>
        <end position="30"/>
    </location>
</feature>
<reference evidence="8" key="1">
    <citation type="submission" date="2022-11" db="UniProtKB">
        <authorList>
            <consortium name="WormBaseParasite"/>
        </authorList>
    </citation>
    <scope>IDENTIFICATION</scope>
</reference>
<dbReference type="GO" id="GO:0005230">
    <property type="term" value="F:extracellular ligand-gated monoatomic ion channel activity"/>
    <property type="evidence" value="ECO:0007669"/>
    <property type="project" value="InterPro"/>
</dbReference>
<keyword evidence="7" id="KW-1185">Reference proteome</keyword>
<keyword evidence="4 5" id="KW-0472">Membrane</keyword>
<feature type="domain" description="Neurotransmitter-gated ion-channel ligand-binding" evidence="6">
    <location>
        <begin position="66"/>
        <end position="222"/>
    </location>
</feature>
<dbReference type="CDD" id="cd19051">
    <property type="entry name" value="LGIC_TM_cation"/>
    <property type="match status" value="1"/>
</dbReference>
<dbReference type="WBParaSite" id="PSAMB.scaffold4961size13038.g25572.t1">
    <property type="protein sequence ID" value="PSAMB.scaffold4961size13038.g25572.t1"/>
    <property type="gene ID" value="PSAMB.scaffold4961size13038.g25572"/>
</dbReference>
<evidence type="ECO:0000256" key="1">
    <source>
        <dbReference type="ARBA" id="ARBA00004141"/>
    </source>
</evidence>
<dbReference type="SUPFAM" id="SSF90112">
    <property type="entry name" value="Neurotransmitter-gated ion-channel transmembrane pore"/>
    <property type="match status" value="1"/>
</dbReference>
<evidence type="ECO:0000256" key="2">
    <source>
        <dbReference type="ARBA" id="ARBA00022692"/>
    </source>
</evidence>
<comment type="subcellular location">
    <subcellularLocation>
        <location evidence="1">Membrane</location>
        <topology evidence="1">Multi-pass membrane protein</topology>
    </subcellularLocation>
</comment>
<dbReference type="Gene3D" id="2.70.170.10">
    <property type="entry name" value="Neurotransmitter-gated ion-channel ligand-binding domain"/>
    <property type="match status" value="1"/>
</dbReference>
<organism evidence="7 8">
    <name type="scientific">Plectus sambesii</name>
    <dbReference type="NCBI Taxonomy" id="2011161"/>
    <lineage>
        <taxon>Eukaryota</taxon>
        <taxon>Metazoa</taxon>
        <taxon>Ecdysozoa</taxon>
        <taxon>Nematoda</taxon>
        <taxon>Chromadorea</taxon>
        <taxon>Plectida</taxon>
        <taxon>Plectina</taxon>
        <taxon>Plectoidea</taxon>
        <taxon>Plectidae</taxon>
        <taxon>Plectus</taxon>
    </lineage>
</organism>
<feature type="transmembrane region" description="Helical" evidence="5">
    <location>
        <begin position="224"/>
        <end position="247"/>
    </location>
</feature>
<dbReference type="FunFam" id="2.70.170.10:FF:000028">
    <property type="entry name" value="AcetylCholine Receptor"/>
    <property type="match status" value="1"/>
</dbReference>
<evidence type="ECO:0000256" key="3">
    <source>
        <dbReference type="ARBA" id="ARBA00022989"/>
    </source>
</evidence>
<dbReference type="Pfam" id="PF02931">
    <property type="entry name" value="Neur_chan_LBD"/>
    <property type="match status" value="1"/>
</dbReference>
<feature type="transmembrane region" description="Helical" evidence="5">
    <location>
        <begin position="284"/>
        <end position="301"/>
    </location>
</feature>
<dbReference type="Proteomes" id="UP000887566">
    <property type="component" value="Unplaced"/>
</dbReference>
<dbReference type="InterPro" id="IPR018000">
    <property type="entry name" value="Neurotransmitter_ion_chnl_CS"/>
</dbReference>
<dbReference type="InterPro" id="IPR006201">
    <property type="entry name" value="Neur_channel"/>
</dbReference>
<evidence type="ECO:0000313" key="7">
    <source>
        <dbReference type="Proteomes" id="UP000887566"/>
    </source>
</evidence>
<dbReference type="InterPro" id="IPR036734">
    <property type="entry name" value="Neur_chan_lig-bd_sf"/>
</dbReference>
<accession>A0A914WRA2</accession>